<dbReference type="InterPro" id="IPR014908">
    <property type="entry name" value="Nucleoporin_Nup133/Nup155_N"/>
</dbReference>
<evidence type="ECO:0000256" key="2">
    <source>
        <dbReference type="ARBA" id="ARBA00007373"/>
    </source>
</evidence>
<keyword evidence="3" id="KW-0813">Transport</keyword>
<reference evidence="8 9" key="1">
    <citation type="submission" date="2018-07" db="EMBL/GenBank/DDBJ databases">
        <title>The complete nuclear genome of the prasinophyte Chloropicon primus (CCMP1205).</title>
        <authorList>
            <person name="Pombert J.-F."/>
            <person name="Otis C."/>
            <person name="Turmel M."/>
            <person name="Lemieux C."/>
        </authorList>
    </citation>
    <scope>NUCLEOTIDE SEQUENCE [LARGE SCALE GENOMIC DNA]</scope>
    <source>
        <strain evidence="8 9">CCMP1205</strain>
    </source>
</reference>
<dbReference type="STRING" id="1764295.A0A5B8MN51"/>
<evidence type="ECO:0000256" key="4">
    <source>
        <dbReference type="ARBA" id="ARBA00023242"/>
    </source>
</evidence>
<evidence type="ECO:0000256" key="3">
    <source>
        <dbReference type="ARBA" id="ARBA00022448"/>
    </source>
</evidence>
<dbReference type="InterPro" id="IPR042533">
    <property type="entry name" value="Nucleoporin_Nup155_C_1"/>
</dbReference>
<dbReference type="GO" id="GO:0017056">
    <property type="term" value="F:structural constituent of nuclear pore"/>
    <property type="evidence" value="ECO:0007669"/>
    <property type="project" value="InterPro"/>
</dbReference>
<dbReference type="PANTHER" id="PTHR10350">
    <property type="entry name" value="NUCLEAR PORE COMPLEX PROTEIN NUP155"/>
    <property type="match status" value="1"/>
</dbReference>
<feature type="domain" description="Nucleoporin Nup133/Nup155-like C-terminal" evidence="6">
    <location>
        <begin position="1328"/>
        <end position="1488"/>
    </location>
</feature>
<dbReference type="GO" id="GO:0036228">
    <property type="term" value="P:protein localization to nuclear inner membrane"/>
    <property type="evidence" value="ECO:0007669"/>
    <property type="project" value="TreeGrafter"/>
</dbReference>
<dbReference type="GO" id="GO:0006405">
    <property type="term" value="P:RNA export from nucleus"/>
    <property type="evidence" value="ECO:0007669"/>
    <property type="project" value="TreeGrafter"/>
</dbReference>
<evidence type="ECO:0000259" key="6">
    <source>
        <dbReference type="Pfam" id="PF03177"/>
    </source>
</evidence>
<dbReference type="Pfam" id="PF08801">
    <property type="entry name" value="Nucleoporin_N"/>
    <property type="match status" value="1"/>
</dbReference>
<dbReference type="Gene3D" id="1.25.40.450">
    <property type="entry name" value="Nucleoporin, helical domain, N-terminal subdomain"/>
    <property type="match status" value="1"/>
</dbReference>
<dbReference type="OrthoDB" id="338970at2759"/>
<sequence length="1556" mass="172628">MSGPPPSAWRAQAGTEYVEEQRTPRPGTGWTDRPVVNNGPDASSPLWKKSAGRSGEKTRFLGAVDSSRVREGSDILSKVIKEDAGRNLHMDDLEKAFRVQNSSTKCSFQQPGWPQTVRIVNNTASAQLGITALPDVIREKYNVSLAAGSGEISGSNAGDAHQPVVCLTGLFPSIRRAWATVDNAVFIWKFDSETDPNVVQYEGQEQAISAVALAPVKPGVFWEAIQHVLVICTSVEVTLVGIVMQSKGGRGGYGSLESSYESMNLQPLPLYSVSTDTVMMSSICATSEGRIFLGGENGHIYELSYSVGDNWRNKRCSLVCHSKNLLNMVIPTFLRGAPSPVEQLIIDEERGIMYARTRASTIQVFDLGEDRRANPKKVAEISDIIDAARRGGPNGLGRQLFARESGNSYSRTSTTKPTDLVYIAILDKSASQNLHLVGIMGDGRRLFLSTFSYGYYNGRTTPRPSELRVKYVMRAPDRPPFGSHKGVFGVGSPHRSHSESLVVEYAFCKEGLYLFSCEADDHSHTQLLLTSKDFTLGANAEGTNDIVESVTMELIRGHVCAIAEMEPPEVLKQTVQVKGDLYGDLSEVLHSAMLPAKRFSLVSTSGTLIVEKLRPVDLLQNLVESGNRDHIRNFFQNYGLAESACMCLIFAASVVRSNSADADFWLDELKSSFGLEADEAAAVMQVIAKSPFVIEEARKVFSDPDFTGRPVQEDDSLGEISTPVASTFDMGGPREPKIKFSARLDGFALLAARLLRPVWDIGVFSIDARGSKVEYGLAMNTKSMRLLEERISSLVQYMIEFTHHQEYILSEDSRGYISENGRRTRQKVEIAMAKEQSCITSLCSLLQRCYETLKMLRMLQEKTNGNLALLVNRLEGPPRDFFSLSGKSSGRKGTLHELVVMDEGDNLMRSLVSALMSYKMDVSSGAIHLKEISSELEATCPTLFQSEDRIFYDARMSLRSARKASGAERNELIQNALKMLLQVPLVVNIYAVFSELIDLKAYQGAVDLVIQAAAMRDPRNIALQNDARKEDYQRVREECYVLVIEVLTQLKTSSMTEVALTSSPLSASKAESESHQAMKTYTKILSHCMSSNDICFHKYLYNQLMSMGPEAQNDLIQQNPAYLEEFLREQAGLSAGPAPIHTIVKKLPALMPKAVDALEVLGRLYVHRHMFSHAAYLQLLLGERLNVSEGDPSFVSLEKRQQHLLDAMRLAKSRSQHQGLQSPDSEGFSNSLLDALQCKVEIIAFQIRLVDSLTSKASSCESELMQVGGEYNIPRQSIDRLTELVNKGVHENISMLIQTELGNLITADGQERLTQLLTSYAGYAMKTLNLVTTFFSLEDLYNDFARPECMWVLCLEMLHLAQFSDVQMIKDHWDMCLFAAIKESVDGQSLSAACSIVRDLGNNFYPNDVSFPMQHLVQRLEEIAAGIWPAGEGSPASSDVHKLIPKTLLEVCGASERLRYVYDTLIERHTTTNVLRLQYLKSVIVVLEFAKMEMLKSKSDFRSTPGILSTRPLREAGLLVELCDKYLLQAQSLSSDLDLNLDDLVSSFERVKNLDK</sequence>
<keyword evidence="4" id="KW-0539">Nucleus</keyword>
<dbReference type="InterPro" id="IPR042538">
    <property type="entry name" value="Nucleoporin_Nup155_C_3"/>
</dbReference>
<comment type="subcellular location">
    <subcellularLocation>
        <location evidence="1">Nucleus</location>
    </subcellularLocation>
</comment>
<accession>A0A5B8MN51</accession>
<dbReference type="GO" id="GO:0044611">
    <property type="term" value="C:nuclear pore inner ring"/>
    <property type="evidence" value="ECO:0007669"/>
    <property type="project" value="TreeGrafter"/>
</dbReference>
<feature type="domain" description="Nucleoporin Nup133/Nup155-like N-terminal" evidence="7">
    <location>
        <begin position="129"/>
        <end position="469"/>
    </location>
</feature>
<dbReference type="Gene3D" id="1.20.120.1880">
    <property type="entry name" value="Nucleoporin, helical C-terminal domain"/>
    <property type="match status" value="1"/>
</dbReference>
<evidence type="ECO:0000313" key="8">
    <source>
        <dbReference type="EMBL" id="QDZ21827.1"/>
    </source>
</evidence>
<feature type="domain" description="Nucleoporin Nup133/Nup155-like C-terminal" evidence="6">
    <location>
        <begin position="741"/>
        <end position="1258"/>
    </location>
</feature>
<dbReference type="InterPro" id="IPR007187">
    <property type="entry name" value="Nucleoporin_Nup133/Nup155_C"/>
</dbReference>
<name>A0A5B8MN51_9CHLO</name>
<dbReference type="EMBL" id="CP031039">
    <property type="protein sequence ID" value="QDZ21827.1"/>
    <property type="molecule type" value="Genomic_DNA"/>
</dbReference>
<gene>
    <name evidence="8" type="ORF">A3770_06p43450</name>
</gene>
<evidence type="ECO:0000313" key="9">
    <source>
        <dbReference type="Proteomes" id="UP000316726"/>
    </source>
</evidence>
<dbReference type="Pfam" id="PF03177">
    <property type="entry name" value="Nucleoporin_C"/>
    <property type="match status" value="2"/>
</dbReference>
<feature type="region of interest" description="Disordered" evidence="5">
    <location>
        <begin position="1"/>
        <end position="54"/>
    </location>
</feature>
<dbReference type="GO" id="GO:0000972">
    <property type="term" value="P:transcription-dependent tethering of RNA polymerase II gene DNA at nuclear periphery"/>
    <property type="evidence" value="ECO:0007669"/>
    <property type="project" value="TreeGrafter"/>
</dbReference>
<comment type="similarity">
    <text evidence="2">Belongs to the non-repetitive/WGA-negative nucleoporin family.</text>
</comment>
<dbReference type="Proteomes" id="UP000316726">
    <property type="component" value="Chromosome 6"/>
</dbReference>
<dbReference type="Gene3D" id="1.20.58.1780">
    <property type="match status" value="1"/>
</dbReference>
<dbReference type="InterPro" id="IPR004870">
    <property type="entry name" value="Nucleoporin_Nup155"/>
</dbReference>
<dbReference type="GO" id="GO:0006606">
    <property type="term" value="P:protein import into nucleus"/>
    <property type="evidence" value="ECO:0007669"/>
    <property type="project" value="TreeGrafter"/>
</dbReference>
<keyword evidence="9" id="KW-1185">Reference proteome</keyword>
<evidence type="ECO:0000256" key="5">
    <source>
        <dbReference type="SAM" id="MobiDB-lite"/>
    </source>
</evidence>
<organism evidence="8 9">
    <name type="scientific">Chloropicon primus</name>
    <dbReference type="NCBI Taxonomy" id="1764295"/>
    <lineage>
        <taxon>Eukaryota</taxon>
        <taxon>Viridiplantae</taxon>
        <taxon>Chlorophyta</taxon>
        <taxon>Chloropicophyceae</taxon>
        <taxon>Chloropicales</taxon>
        <taxon>Chloropicaceae</taxon>
        <taxon>Chloropicon</taxon>
    </lineage>
</organism>
<dbReference type="PANTHER" id="PTHR10350:SF6">
    <property type="entry name" value="NUCLEAR PORE COMPLEX PROTEIN NUP155"/>
    <property type="match status" value="1"/>
</dbReference>
<proteinExistence type="inferred from homology"/>
<evidence type="ECO:0000259" key="7">
    <source>
        <dbReference type="Pfam" id="PF08801"/>
    </source>
</evidence>
<evidence type="ECO:0000256" key="1">
    <source>
        <dbReference type="ARBA" id="ARBA00004123"/>
    </source>
</evidence>
<protein>
    <submittedName>
        <fullName evidence="8">Nuclear pore complex protein NUP155</fullName>
    </submittedName>
</protein>